<evidence type="ECO:0000313" key="2">
    <source>
        <dbReference type="EMBL" id="KTB32299.1"/>
    </source>
</evidence>
<evidence type="ECO:0000313" key="3">
    <source>
        <dbReference type="Proteomes" id="UP000054988"/>
    </source>
</evidence>
<feature type="compositionally biased region" description="Polar residues" evidence="1">
    <location>
        <begin position="131"/>
        <end position="143"/>
    </location>
</feature>
<organism evidence="2 3">
    <name type="scientific">Moniliophthora roreri</name>
    <name type="common">Frosty pod rot fungus</name>
    <name type="synonym">Monilia roreri</name>
    <dbReference type="NCBI Taxonomy" id="221103"/>
    <lineage>
        <taxon>Eukaryota</taxon>
        <taxon>Fungi</taxon>
        <taxon>Dikarya</taxon>
        <taxon>Basidiomycota</taxon>
        <taxon>Agaricomycotina</taxon>
        <taxon>Agaricomycetes</taxon>
        <taxon>Agaricomycetidae</taxon>
        <taxon>Agaricales</taxon>
        <taxon>Marasmiineae</taxon>
        <taxon>Marasmiaceae</taxon>
        <taxon>Moniliophthora</taxon>
    </lineage>
</organism>
<proteinExistence type="predicted"/>
<protein>
    <submittedName>
        <fullName evidence="2">Uncharacterized protein</fullName>
    </submittedName>
</protein>
<dbReference type="Proteomes" id="UP000054988">
    <property type="component" value="Unassembled WGS sequence"/>
</dbReference>
<gene>
    <name evidence="2" type="ORF">WG66_15149</name>
</gene>
<name>A0A0W0F7J2_MONRR</name>
<feature type="region of interest" description="Disordered" evidence="1">
    <location>
        <begin position="110"/>
        <end position="158"/>
    </location>
</feature>
<dbReference type="EMBL" id="LATX01002242">
    <property type="protein sequence ID" value="KTB32299.1"/>
    <property type="molecule type" value="Genomic_DNA"/>
</dbReference>
<accession>A0A0W0F7J2</accession>
<comment type="caution">
    <text evidence="2">The sequence shown here is derived from an EMBL/GenBank/DDBJ whole genome shotgun (WGS) entry which is preliminary data.</text>
</comment>
<reference evidence="2 3" key="1">
    <citation type="submission" date="2015-12" db="EMBL/GenBank/DDBJ databases">
        <title>Draft genome sequence of Moniliophthora roreri, the causal agent of frosty pod rot of cacao.</title>
        <authorList>
            <person name="Aime M.C."/>
            <person name="Diaz-Valderrama J.R."/>
            <person name="Kijpornyongpan T."/>
            <person name="Phillips-Mora W."/>
        </authorList>
    </citation>
    <scope>NUCLEOTIDE SEQUENCE [LARGE SCALE GENOMIC DNA]</scope>
    <source>
        <strain evidence="2 3">MCA 2952</strain>
    </source>
</reference>
<evidence type="ECO:0000256" key="1">
    <source>
        <dbReference type="SAM" id="MobiDB-lite"/>
    </source>
</evidence>
<sequence length="158" mass="18144">MFENLLNPYLSCCSFCKKSPDTELEREDVIDETSRLIPTAEQPPSTPRLVYVDHEQLRERLGTIVRAKEGKMVNVIKRTHFKNRTQTRFDTLGHAAGRMHATVPRMRNHYTTESESEMSAPEETLHRENGLTETQTPTSSLQESFVPHSAKLSLSWED</sequence>
<dbReference type="AlphaFoldDB" id="A0A0W0F7J2"/>